<feature type="transmembrane region" description="Helical" evidence="6">
    <location>
        <begin position="827"/>
        <end position="850"/>
    </location>
</feature>
<feature type="transmembrane region" description="Helical" evidence="6">
    <location>
        <begin position="566"/>
        <end position="586"/>
    </location>
</feature>
<dbReference type="InterPro" id="IPR049452">
    <property type="entry name" value="Anoctamin_TM"/>
</dbReference>
<proteinExistence type="predicted"/>
<keyword evidence="4 6" id="KW-0472">Membrane</keyword>
<feature type="compositionally biased region" description="Polar residues" evidence="5">
    <location>
        <begin position="77"/>
        <end position="88"/>
    </location>
</feature>
<evidence type="ECO:0000259" key="7">
    <source>
        <dbReference type="Pfam" id="PF04547"/>
    </source>
</evidence>
<feature type="transmembrane region" description="Helical" evidence="6">
    <location>
        <begin position="521"/>
        <end position="543"/>
    </location>
</feature>
<evidence type="ECO:0000256" key="6">
    <source>
        <dbReference type="SAM" id="Phobius"/>
    </source>
</evidence>
<dbReference type="InterPro" id="IPR007632">
    <property type="entry name" value="Anoctamin"/>
</dbReference>
<evidence type="ECO:0000256" key="3">
    <source>
        <dbReference type="ARBA" id="ARBA00022989"/>
    </source>
</evidence>
<feature type="region of interest" description="Disordered" evidence="5">
    <location>
        <begin position="897"/>
        <end position="920"/>
    </location>
</feature>
<organism evidence="8 9">
    <name type="scientific">Phytophthora boehmeriae</name>
    <dbReference type="NCBI Taxonomy" id="109152"/>
    <lineage>
        <taxon>Eukaryota</taxon>
        <taxon>Sar</taxon>
        <taxon>Stramenopiles</taxon>
        <taxon>Oomycota</taxon>
        <taxon>Peronosporomycetes</taxon>
        <taxon>Peronosporales</taxon>
        <taxon>Peronosporaceae</taxon>
        <taxon>Phytophthora</taxon>
    </lineage>
</organism>
<sequence length="920" mass="103597">MLPPSPTKQSQTLFFQNAEDRYSSIESCSVVDSSAGDPTIASCPEYNNGVEQQLIQSDNPAARKSPERIRRSEKSNNDPGGNENSFSETGVPERIGKLSRQEDEFDFAILLKPSKYEEHLDLPDVVGVAVRPIATMKPMIKSDPTNVRAVIINRIQRTGLHVKRLLSLDGKQSLLKVRAPQRVLELGAERLRLRKQRRFDHVWMVFTCELRPSFADFDPVRKCISFLDSEKQSIVHALLTAPESEGGAGLNESCPIATRYVLQMYPLHKQDLVLLKERWVTFWRVSSPATSTKAEITEGSRGAPSSGSKCALLLSVLQQPLDNVAQYFGERVAFYFAWMEMYTRWLVVPSIAGVVLFALQVQSRHLDHPAAPVYALFMALWTSAFIIAWRRRAATLAYRWGTWGYEDEEVTRPEFYGDGSPATTRHTGDNEVNDDEKPIERHYALWKRLLKYCITMPCVAGSIAAVVTLAYLAFSTRDRLEAESLATKHEASQIANKVTKSGTITLEDIQALARLGVRWDFWIYLLLTPILYGLLIPFLDFAFTRAARSLNNWENHRTESRYQSHLILKVFSFRFVHVFASLYYYAFAPQGSTQNEGSSSSPDGETQARSNGMVRVAIQLASFMVAGQIWKNVMETLYPFVRRRLDDRAKKRATNQKFNQSAVFNGLGGATSGRRGLNFNRGNTATTMLASEAIMSSNAVIHEQCVRLEQASDRAWEEAGLQQYDTFEDYTEMLVQFGYVSFFSLAFPLAPLLALLNNLFELRTDAFKLCHAKQRPLAHKASGIGVWLHVLQTMSVLAVLTNCFHLAYSTALFERALPSVTPTQKVWIVFGIEHLLLLLKVWMACVIQSIPNDVAERLHRERELAKHDSARAMAARMLAEADKISILNAADETSDVTAQKQASLHKRHPENSSTKVSMDA</sequence>
<dbReference type="PANTHER" id="PTHR12308:SF73">
    <property type="entry name" value="ANOCTAMIN"/>
    <property type="match status" value="1"/>
</dbReference>
<dbReference type="Pfam" id="PF04547">
    <property type="entry name" value="Anoctamin"/>
    <property type="match status" value="1"/>
</dbReference>
<keyword evidence="2 6" id="KW-0812">Transmembrane</keyword>
<feature type="transmembrane region" description="Helical" evidence="6">
    <location>
        <begin position="341"/>
        <end position="359"/>
    </location>
</feature>
<feature type="transmembrane region" description="Helical" evidence="6">
    <location>
        <begin position="781"/>
        <end position="807"/>
    </location>
</feature>
<dbReference type="OrthoDB" id="296386at2759"/>
<evidence type="ECO:0000256" key="5">
    <source>
        <dbReference type="SAM" id="MobiDB-lite"/>
    </source>
</evidence>
<dbReference type="GO" id="GO:0005254">
    <property type="term" value="F:chloride channel activity"/>
    <property type="evidence" value="ECO:0007669"/>
    <property type="project" value="TreeGrafter"/>
</dbReference>
<feature type="transmembrane region" description="Helical" evidence="6">
    <location>
        <begin position="449"/>
        <end position="474"/>
    </location>
</feature>
<feature type="compositionally biased region" description="Basic and acidic residues" evidence="5">
    <location>
        <begin position="64"/>
        <end position="76"/>
    </location>
</feature>
<accession>A0A8T1WP26</accession>
<feature type="compositionally biased region" description="Polar residues" evidence="5">
    <location>
        <begin position="911"/>
        <end position="920"/>
    </location>
</feature>
<feature type="region of interest" description="Disordered" evidence="5">
    <location>
        <begin position="55"/>
        <end position="93"/>
    </location>
</feature>
<feature type="transmembrane region" description="Helical" evidence="6">
    <location>
        <begin position="371"/>
        <end position="389"/>
    </location>
</feature>
<evidence type="ECO:0000256" key="1">
    <source>
        <dbReference type="ARBA" id="ARBA00004141"/>
    </source>
</evidence>
<dbReference type="EMBL" id="JAGDFL010000287">
    <property type="protein sequence ID" value="KAG7394244.1"/>
    <property type="molecule type" value="Genomic_DNA"/>
</dbReference>
<evidence type="ECO:0000313" key="8">
    <source>
        <dbReference type="EMBL" id="KAG7394244.1"/>
    </source>
</evidence>
<evidence type="ECO:0000256" key="4">
    <source>
        <dbReference type="ARBA" id="ARBA00023136"/>
    </source>
</evidence>
<keyword evidence="3 6" id="KW-1133">Transmembrane helix</keyword>
<name>A0A8T1WP26_9STRA</name>
<dbReference type="PANTHER" id="PTHR12308">
    <property type="entry name" value="ANOCTAMIN"/>
    <property type="match status" value="1"/>
</dbReference>
<feature type="transmembrane region" description="Helical" evidence="6">
    <location>
        <begin position="737"/>
        <end position="760"/>
    </location>
</feature>
<evidence type="ECO:0000313" key="9">
    <source>
        <dbReference type="Proteomes" id="UP000693981"/>
    </source>
</evidence>
<comment type="caution">
    <text evidence="8">The sequence shown here is derived from an EMBL/GenBank/DDBJ whole genome shotgun (WGS) entry which is preliminary data.</text>
</comment>
<comment type="subcellular location">
    <subcellularLocation>
        <location evidence="1">Membrane</location>
        <topology evidence="1">Multi-pass membrane protein</topology>
    </subcellularLocation>
</comment>
<protein>
    <recommendedName>
        <fullName evidence="7">Anoctamin transmembrane domain-containing protein</fullName>
    </recommendedName>
</protein>
<dbReference type="GO" id="GO:0016020">
    <property type="term" value="C:membrane"/>
    <property type="evidence" value="ECO:0007669"/>
    <property type="project" value="UniProtKB-SubCell"/>
</dbReference>
<feature type="domain" description="Anoctamin transmembrane" evidence="7">
    <location>
        <begin position="325"/>
        <end position="861"/>
    </location>
</feature>
<reference evidence="8" key="1">
    <citation type="submission" date="2021-02" db="EMBL/GenBank/DDBJ databases">
        <authorList>
            <person name="Palmer J.M."/>
        </authorList>
    </citation>
    <scope>NUCLEOTIDE SEQUENCE</scope>
    <source>
        <strain evidence="8">SCRP23</strain>
    </source>
</reference>
<dbReference type="Proteomes" id="UP000693981">
    <property type="component" value="Unassembled WGS sequence"/>
</dbReference>
<gene>
    <name evidence="8" type="ORF">PHYBOEH_005443</name>
</gene>
<keyword evidence="9" id="KW-1185">Reference proteome</keyword>
<evidence type="ECO:0000256" key="2">
    <source>
        <dbReference type="ARBA" id="ARBA00022692"/>
    </source>
</evidence>
<dbReference type="AlphaFoldDB" id="A0A8T1WP26"/>